<dbReference type="RefSeq" id="WP_220648348.1">
    <property type="nucleotide sequence ID" value="NZ_CP080647.1"/>
</dbReference>
<gene>
    <name evidence="1" type="ORF">K1J60_26325</name>
</gene>
<evidence type="ECO:0000313" key="1">
    <source>
        <dbReference type="EMBL" id="QYX79564.1"/>
    </source>
</evidence>
<sequence>MRNLLLSIAYFALVVPAGLLSRLVRDPLSRRMDRNADTYWITGPGVGGKAAVR</sequence>
<accession>A0ABX8XVJ9</accession>
<protein>
    <submittedName>
        <fullName evidence="1">Uncharacterized protein</fullName>
    </submittedName>
</protein>
<keyword evidence="2" id="KW-1185">Reference proteome</keyword>
<name>A0ABX8XVJ9_9ACTN</name>
<evidence type="ECO:0000313" key="2">
    <source>
        <dbReference type="Proteomes" id="UP000827138"/>
    </source>
</evidence>
<proteinExistence type="predicted"/>
<organism evidence="1 2">
    <name type="scientific">Streptomyces akebiae</name>
    <dbReference type="NCBI Taxonomy" id="2865673"/>
    <lineage>
        <taxon>Bacteria</taxon>
        <taxon>Bacillati</taxon>
        <taxon>Actinomycetota</taxon>
        <taxon>Actinomycetes</taxon>
        <taxon>Kitasatosporales</taxon>
        <taxon>Streptomycetaceae</taxon>
        <taxon>Streptomyces</taxon>
    </lineage>
</organism>
<dbReference type="Proteomes" id="UP000827138">
    <property type="component" value="Chromosome"/>
</dbReference>
<dbReference type="EMBL" id="CP080647">
    <property type="protein sequence ID" value="QYX79564.1"/>
    <property type="molecule type" value="Genomic_DNA"/>
</dbReference>
<reference evidence="1 2" key="1">
    <citation type="submission" date="2021-08" db="EMBL/GenBank/DDBJ databases">
        <authorList>
            <person name="Ping M."/>
        </authorList>
    </citation>
    <scope>NUCLEOTIDE SEQUENCE [LARGE SCALE GENOMIC DNA]</scope>
    <source>
        <strain evidence="1 2">MG28</strain>
    </source>
</reference>